<proteinExistence type="predicted"/>
<feature type="region of interest" description="Disordered" evidence="1">
    <location>
        <begin position="264"/>
        <end position="311"/>
    </location>
</feature>
<accession>A0AAN9FS11</accession>
<feature type="compositionally biased region" description="Polar residues" evidence="1">
    <location>
        <begin position="302"/>
        <end position="311"/>
    </location>
</feature>
<keyword evidence="5" id="KW-1185">Reference proteome</keyword>
<gene>
    <name evidence="4" type="ORF">RJT34_23014</name>
</gene>
<comment type="caution">
    <text evidence="4">The sequence shown here is derived from an EMBL/GenBank/DDBJ whole genome shotgun (WGS) entry which is preliminary data.</text>
</comment>
<evidence type="ECO:0000313" key="5">
    <source>
        <dbReference type="Proteomes" id="UP001359559"/>
    </source>
</evidence>
<dbReference type="InterPro" id="IPR025486">
    <property type="entry name" value="DUF4378"/>
</dbReference>
<dbReference type="Pfam" id="PF14383">
    <property type="entry name" value="VARLMGL"/>
    <property type="match status" value="1"/>
</dbReference>
<feature type="region of interest" description="Disordered" evidence="1">
    <location>
        <begin position="641"/>
        <end position="660"/>
    </location>
</feature>
<feature type="domain" description="DUF4378" evidence="2">
    <location>
        <begin position="757"/>
        <end position="909"/>
    </location>
</feature>
<evidence type="ECO:0008006" key="6">
    <source>
        <dbReference type="Google" id="ProtNLM"/>
    </source>
</evidence>
<organism evidence="4 5">
    <name type="scientific">Clitoria ternatea</name>
    <name type="common">Butterfly pea</name>
    <dbReference type="NCBI Taxonomy" id="43366"/>
    <lineage>
        <taxon>Eukaryota</taxon>
        <taxon>Viridiplantae</taxon>
        <taxon>Streptophyta</taxon>
        <taxon>Embryophyta</taxon>
        <taxon>Tracheophyta</taxon>
        <taxon>Spermatophyta</taxon>
        <taxon>Magnoliopsida</taxon>
        <taxon>eudicotyledons</taxon>
        <taxon>Gunneridae</taxon>
        <taxon>Pentapetalae</taxon>
        <taxon>rosids</taxon>
        <taxon>fabids</taxon>
        <taxon>Fabales</taxon>
        <taxon>Fabaceae</taxon>
        <taxon>Papilionoideae</taxon>
        <taxon>50 kb inversion clade</taxon>
        <taxon>NPAAA clade</taxon>
        <taxon>indigoferoid/millettioid clade</taxon>
        <taxon>Phaseoleae</taxon>
        <taxon>Clitoria</taxon>
    </lineage>
</organism>
<name>A0AAN9FS11_CLITE</name>
<evidence type="ECO:0000256" key="1">
    <source>
        <dbReference type="SAM" id="MobiDB-lite"/>
    </source>
</evidence>
<dbReference type="InterPro" id="IPR032795">
    <property type="entry name" value="DUF3741-assoc"/>
</dbReference>
<feature type="compositionally biased region" description="Basic residues" evidence="1">
    <location>
        <begin position="439"/>
        <end position="451"/>
    </location>
</feature>
<dbReference type="Proteomes" id="UP001359559">
    <property type="component" value="Unassembled WGS sequence"/>
</dbReference>
<evidence type="ECO:0000259" key="3">
    <source>
        <dbReference type="Pfam" id="PF14383"/>
    </source>
</evidence>
<dbReference type="AlphaFoldDB" id="A0AAN9FS11"/>
<dbReference type="PANTHER" id="PTHR21726:SF57">
    <property type="entry name" value="SERINE-RICH ADHESIN FOR PLATELETS-LIKE PROTEIN"/>
    <property type="match status" value="1"/>
</dbReference>
<feature type="compositionally biased region" description="Polar residues" evidence="1">
    <location>
        <begin position="367"/>
        <end position="404"/>
    </location>
</feature>
<sequence>METEKRRFKGSFLSFFDWNGKSQRKLFSDNPKLPEVSKQGKENMDNMPKSQVNRIMDDNEPSPSNIANSDFDYALSVTSDEEFGTKAPGLVARLMGLDSLPVSTVSEVSMSTSFYGSNSLGPYHCHEGALHSMDDYCTVNSVNMRHKLEKSSQVSMEPKAHKVGNPAIKRFQTEMLPPKSAKPIPVTHNKLLSPIKSPGYIRPKDAAHIMEAAAKIMEASPQPCMRNRISTIGPSSVPLRILDLKEKLEAAQYESKFMGLRTGSTLNGKPSARSNNLCKTNPTFKGPRDSEKNSRPLASKGKSVSLSTPSKTNVLSQDALMVNGNRGYIKQKEQNEIKSNQLSRSQKKQITDRTRAVQLRACTSQSSNVLGQNNMKQNSVTNKGKSTLKVDSNKPTRTWSSESSAGARKSTNKGAVNTNIEPKRSATRVTDTQKEIPVSKRKSVSQKKKHLSRDVHNEARGSGKAVNNYENKSIKCNITADGSTDQDVFSMKESSDVISFTFTSPLRKNLPESQFSTEQVMGPGNRIDVNSCGHSDKLHPKKLSLSPPRLHVIDGDALSLLLERKLQELTSRINAPQCTLMTEGSSAGLRSGLEDKFQSVNTTAREEDGTFQPNLLGNKLDSMHDNCSSSDNMVHNMNQQLQTSESMEEPSCSSNSESGNDLSCQHAKAVTAFENPFVNRSCLDSEDSAYGSTVYSSMQDEEVSNFSPINESISLEDEVKWWSEQSPSSVTGDNMAMEQSSVMSNSVEFTRSARNMELEYVNDILSNAELMTEEFVVGQTDMIMMPSLFDLLESKSIGAENYEEYSKLERKAMFDTLCECLELRCRKAFVGSCKAWPRWLASVHRKSCLAEELYKEMVGFRSMEEEVLVDELVSNDMSTGLGRWLDFDFEAFEAGSELEFDIVNYLINELVSDLLHV</sequence>
<reference evidence="4 5" key="1">
    <citation type="submission" date="2024-01" db="EMBL/GenBank/DDBJ databases">
        <title>The genomes of 5 underutilized Papilionoideae crops provide insights into root nodulation and disease resistance.</title>
        <authorList>
            <person name="Yuan L."/>
        </authorList>
    </citation>
    <scope>NUCLEOTIDE SEQUENCE [LARGE SCALE GENOMIC DNA]</scope>
    <source>
        <strain evidence="4">LY-2023</strain>
        <tissue evidence="4">Leaf</tissue>
    </source>
</reference>
<feature type="region of interest" description="Disordered" evidence="1">
    <location>
        <begin position="367"/>
        <end position="463"/>
    </location>
</feature>
<dbReference type="Pfam" id="PF14309">
    <property type="entry name" value="DUF4378"/>
    <property type="match status" value="1"/>
</dbReference>
<evidence type="ECO:0000259" key="2">
    <source>
        <dbReference type="Pfam" id="PF14309"/>
    </source>
</evidence>
<evidence type="ECO:0000313" key="4">
    <source>
        <dbReference type="EMBL" id="KAK7277993.1"/>
    </source>
</evidence>
<protein>
    <recommendedName>
        <fullName evidence="6">DUF4378 domain-containing protein</fullName>
    </recommendedName>
</protein>
<feature type="domain" description="DUF3741" evidence="3">
    <location>
        <begin position="76"/>
        <end position="105"/>
    </location>
</feature>
<feature type="compositionally biased region" description="Basic and acidic residues" evidence="1">
    <location>
        <begin position="452"/>
        <end position="461"/>
    </location>
</feature>
<dbReference type="EMBL" id="JAYKXN010000006">
    <property type="protein sequence ID" value="KAK7277993.1"/>
    <property type="molecule type" value="Genomic_DNA"/>
</dbReference>
<feature type="region of interest" description="Disordered" evidence="1">
    <location>
        <begin position="27"/>
        <end position="47"/>
    </location>
</feature>
<feature type="compositionally biased region" description="Polar residues" evidence="1">
    <location>
        <begin position="264"/>
        <end position="283"/>
    </location>
</feature>
<feature type="region of interest" description="Disordered" evidence="1">
    <location>
        <begin position="602"/>
        <end position="633"/>
    </location>
</feature>
<dbReference type="PANTHER" id="PTHR21726">
    <property type="entry name" value="PHOSPHATIDYLINOSITOL N-ACETYLGLUCOSAMINYLTRANSFERASE SUBUNIT P DOWN SYNDROME CRITICAL REGION PROTEIN 5 -RELATED"/>
    <property type="match status" value="1"/>
</dbReference>